<feature type="compositionally biased region" description="Basic residues" evidence="1">
    <location>
        <begin position="1"/>
        <end position="20"/>
    </location>
</feature>
<dbReference type="AlphaFoldDB" id="A0A8J5IDW7"/>
<sequence length="424" mass="47147">MKSFYHSRREKIQRSNRNRKAYCIGSEPEKEKSLEQEKKDLSETRKICKSRQESQEEKRNRQESPEEKRKSSEKNHRSIGGIVEAEAAVEKKIMAKEKFIRMRALRAFILLLLTMMMPAFLLAGALTPQSISSTVPALPLARAENQTTACRLDLSDELFGGVGDACGRGGLDRGRCCPVLAAWLFAAHARFALALSPAADEWEDGPMVPDDGQKCAESLQDALERRNIRLLQPNASCDTVLCFCGIRLHQIASLHCPAAFRVIARGDAAIPTRNVTPTATVRKLERDCRNASYAGCNRCLRSLGKLKGVNDGDGDDDRAERILERDCQLMGLTWLLARNRTAYIPTVSAVLRALLYSVHPPQDGSSYKCSRDQAHMPLAVDSLQFQSLSSSSAATTTISRHSTISFFLLLTTLLLVPSRLQHFL</sequence>
<evidence type="ECO:0000256" key="2">
    <source>
        <dbReference type="SAM" id="Phobius"/>
    </source>
</evidence>
<keyword evidence="2" id="KW-0812">Transmembrane</keyword>
<evidence type="ECO:0000256" key="1">
    <source>
        <dbReference type="SAM" id="MobiDB-lite"/>
    </source>
</evidence>
<dbReference type="EMBL" id="JACMSC010000002">
    <property type="protein sequence ID" value="KAG6532354.1"/>
    <property type="molecule type" value="Genomic_DNA"/>
</dbReference>
<proteinExistence type="predicted"/>
<evidence type="ECO:0008006" key="5">
    <source>
        <dbReference type="Google" id="ProtNLM"/>
    </source>
</evidence>
<name>A0A8J5IDW7_ZINOF</name>
<dbReference type="PANTHER" id="PTHR34056">
    <property type="entry name" value="GPI-ANCHORED PROTEIN"/>
    <property type="match status" value="1"/>
</dbReference>
<feature type="region of interest" description="Disordered" evidence="1">
    <location>
        <begin position="1"/>
        <end position="79"/>
    </location>
</feature>
<feature type="compositionally biased region" description="Basic and acidic residues" evidence="1">
    <location>
        <begin position="27"/>
        <end position="76"/>
    </location>
</feature>
<protein>
    <recommendedName>
        <fullName evidence="5">SPARK domain-containing protein</fullName>
    </recommendedName>
</protein>
<feature type="transmembrane region" description="Helical" evidence="2">
    <location>
        <begin position="104"/>
        <end position="126"/>
    </location>
</feature>
<dbReference type="PANTHER" id="PTHR34056:SF3">
    <property type="entry name" value="OS07G0557700 PROTEIN"/>
    <property type="match status" value="1"/>
</dbReference>
<evidence type="ECO:0000313" key="3">
    <source>
        <dbReference type="EMBL" id="KAG6532354.1"/>
    </source>
</evidence>
<keyword evidence="2" id="KW-0472">Membrane</keyword>
<evidence type="ECO:0000313" key="4">
    <source>
        <dbReference type="Proteomes" id="UP000734854"/>
    </source>
</evidence>
<gene>
    <name evidence="3" type="ORF">ZIOFF_006194</name>
</gene>
<accession>A0A8J5IDW7</accession>
<organism evidence="3 4">
    <name type="scientific">Zingiber officinale</name>
    <name type="common">Ginger</name>
    <name type="synonym">Amomum zingiber</name>
    <dbReference type="NCBI Taxonomy" id="94328"/>
    <lineage>
        <taxon>Eukaryota</taxon>
        <taxon>Viridiplantae</taxon>
        <taxon>Streptophyta</taxon>
        <taxon>Embryophyta</taxon>
        <taxon>Tracheophyta</taxon>
        <taxon>Spermatophyta</taxon>
        <taxon>Magnoliopsida</taxon>
        <taxon>Liliopsida</taxon>
        <taxon>Zingiberales</taxon>
        <taxon>Zingiberaceae</taxon>
        <taxon>Zingiber</taxon>
    </lineage>
</organism>
<comment type="caution">
    <text evidence="3">The sequence shown here is derived from an EMBL/GenBank/DDBJ whole genome shotgun (WGS) entry which is preliminary data.</text>
</comment>
<dbReference type="InterPro" id="IPR040376">
    <property type="entry name" value="At4g28100-like"/>
</dbReference>
<dbReference type="Proteomes" id="UP000734854">
    <property type="component" value="Unassembled WGS sequence"/>
</dbReference>
<keyword evidence="2" id="KW-1133">Transmembrane helix</keyword>
<reference evidence="3 4" key="1">
    <citation type="submission" date="2020-08" db="EMBL/GenBank/DDBJ databases">
        <title>Plant Genome Project.</title>
        <authorList>
            <person name="Zhang R.-G."/>
        </authorList>
    </citation>
    <scope>NUCLEOTIDE SEQUENCE [LARGE SCALE GENOMIC DNA]</scope>
    <source>
        <tissue evidence="3">Rhizome</tissue>
    </source>
</reference>
<keyword evidence="4" id="KW-1185">Reference proteome</keyword>